<sequence>MFSIVRYAVVLLLLSGCISQPQQANSSLLDESLLLHNIQLVDVEAGKLVQNKMVLIEQGKITAVLPATERSKYKNMQQLDGQSQYLIPALWDMHVHFEGRNLVEDNALLLPVYLAYGITAVRDSAGNLAPTVLEWRSEIAAGKRLGPRIFTAGQKFEGIDSLWDGDLEIGNQQDLLAGMEKLKQMQVDFIKITENTLQPELYLDTIREARRQGFLVSSHIPVGATIKQLAEAGLSSIEHASYLLRLGFADEAEIAAAVRNGTMTNADAYAHYKQGFDQHLAIYGYQMLARQQVAVTPTLIGGRQLAYLAETDHSKDQFLQYLTADFTDNYQWRIGRMAGETEAQTAERQQQYQLIAKQLPYLEQAGVLLLAGSDSAALNTYVYPAQALHDELELFQQAGLTPAQILRTATINGATFMGVQADYGSIAANKQADLLLLPANPLQDINAVRTIDTLIYGGKVYNRQALDKLLQQAAERKAELTLKRGRS</sequence>
<dbReference type="GO" id="GO:0016810">
    <property type="term" value="F:hydrolase activity, acting on carbon-nitrogen (but not peptide) bonds"/>
    <property type="evidence" value="ECO:0007669"/>
    <property type="project" value="InterPro"/>
</dbReference>
<dbReference type="InterPro" id="IPR011059">
    <property type="entry name" value="Metal-dep_hydrolase_composite"/>
</dbReference>
<evidence type="ECO:0000259" key="2">
    <source>
        <dbReference type="Pfam" id="PF01979"/>
    </source>
</evidence>
<dbReference type="PANTHER" id="PTHR43135:SF3">
    <property type="entry name" value="ALPHA-D-RIBOSE 1-METHYLPHOSPHONATE 5-TRIPHOSPHATE DIPHOSPHATASE"/>
    <property type="match status" value="1"/>
</dbReference>
<dbReference type="PROSITE" id="PS51257">
    <property type="entry name" value="PROKAR_LIPOPROTEIN"/>
    <property type="match status" value="1"/>
</dbReference>
<gene>
    <name evidence="3" type="ORF">BI198_03305</name>
</gene>
<evidence type="ECO:0000313" key="4">
    <source>
        <dbReference type="Proteomes" id="UP000242258"/>
    </source>
</evidence>
<feature type="signal peptide" evidence="1">
    <location>
        <begin position="1"/>
        <end position="24"/>
    </location>
</feature>
<dbReference type="InterPro" id="IPR032466">
    <property type="entry name" value="Metal_Hydrolase"/>
</dbReference>
<reference evidence="4" key="1">
    <citation type="submission" date="2016-09" db="EMBL/GenBank/DDBJ databases">
        <authorList>
            <person name="Wan X."/>
            <person name="Hou S."/>
        </authorList>
    </citation>
    <scope>NUCLEOTIDE SEQUENCE [LARGE SCALE GENOMIC DNA]</scope>
    <source>
        <strain evidence="4">KH87</strain>
    </source>
</reference>
<dbReference type="Pfam" id="PF01979">
    <property type="entry name" value="Amidohydro_1"/>
    <property type="match status" value="1"/>
</dbReference>
<dbReference type="AlphaFoldDB" id="A0A1E7Q3B2"/>
<proteinExistence type="predicted"/>
<dbReference type="SUPFAM" id="SSF51338">
    <property type="entry name" value="Composite domain of metallo-dependent hydrolases"/>
    <property type="match status" value="1"/>
</dbReference>
<organism evidence="3 4">
    <name type="scientific">Rheinheimera salexigens</name>
    <dbReference type="NCBI Taxonomy" id="1628148"/>
    <lineage>
        <taxon>Bacteria</taxon>
        <taxon>Pseudomonadati</taxon>
        <taxon>Pseudomonadota</taxon>
        <taxon>Gammaproteobacteria</taxon>
        <taxon>Chromatiales</taxon>
        <taxon>Chromatiaceae</taxon>
        <taxon>Rheinheimera</taxon>
    </lineage>
</organism>
<dbReference type="InterPro" id="IPR051781">
    <property type="entry name" value="Metallo-dep_Hydrolase"/>
</dbReference>
<dbReference type="InterPro" id="IPR006680">
    <property type="entry name" value="Amidohydro-rel"/>
</dbReference>
<feature type="domain" description="Amidohydrolase-related" evidence="2">
    <location>
        <begin position="85"/>
        <end position="460"/>
    </location>
</feature>
<dbReference type="OrthoDB" id="6190564at2"/>
<accession>A0A1E7Q3B2</accession>
<feature type="chain" id="PRO_5009200308" description="Amidohydrolase-related domain-containing protein" evidence="1">
    <location>
        <begin position="25"/>
        <end position="487"/>
    </location>
</feature>
<keyword evidence="1" id="KW-0732">Signal</keyword>
<name>A0A1E7Q3B2_9GAMM</name>
<dbReference type="RefSeq" id="WP_070048271.1">
    <property type="nucleotide sequence ID" value="NZ_CBCSDO010000001.1"/>
</dbReference>
<dbReference type="Proteomes" id="UP000242258">
    <property type="component" value="Unassembled WGS sequence"/>
</dbReference>
<dbReference type="SUPFAM" id="SSF51556">
    <property type="entry name" value="Metallo-dependent hydrolases"/>
    <property type="match status" value="1"/>
</dbReference>
<dbReference type="STRING" id="1628148.BI198_03305"/>
<keyword evidence="4" id="KW-1185">Reference proteome</keyword>
<evidence type="ECO:0000256" key="1">
    <source>
        <dbReference type="SAM" id="SignalP"/>
    </source>
</evidence>
<dbReference type="Gene3D" id="3.20.20.140">
    <property type="entry name" value="Metal-dependent hydrolases"/>
    <property type="match status" value="1"/>
</dbReference>
<dbReference type="EMBL" id="MKEK01000001">
    <property type="protein sequence ID" value="OEY68704.1"/>
    <property type="molecule type" value="Genomic_DNA"/>
</dbReference>
<evidence type="ECO:0000313" key="3">
    <source>
        <dbReference type="EMBL" id="OEY68704.1"/>
    </source>
</evidence>
<dbReference type="Gene3D" id="2.30.40.10">
    <property type="entry name" value="Urease, subunit C, domain 1"/>
    <property type="match status" value="1"/>
</dbReference>
<comment type="caution">
    <text evidence="3">The sequence shown here is derived from an EMBL/GenBank/DDBJ whole genome shotgun (WGS) entry which is preliminary data.</text>
</comment>
<protein>
    <recommendedName>
        <fullName evidence="2">Amidohydrolase-related domain-containing protein</fullName>
    </recommendedName>
</protein>
<dbReference type="PANTHER" id="PTHR43135">
    <property type="entry name" value="ALPHA-D-RIBOSE 1-METHYLPHOSPHONATE 5-TRIPHOSPHATE DIPHOSPHATASE"/>
    <property type="match status" value="1"/>
</dbReference>